<feature type="region of interest" description="Disordered" evidence="1">
    <location>
        <begin position="140"/>
        <end position="175"/>
    </location>
</feature>
<dbReference type="RefSeq" id="WP_013421725.1">
    <property type="nucleotide sequence ID" value="NC_014666.1"/>
</dbReference>
<organism evidence="4 5">
    <name type="scientific">Pseudofrankia inefficax (strain DSM 45817 / CECT 9037 / DDB 130130 / EuI1c)</name>
    <name type="common">Frankia inefficax</name>
    <dbReference type="NCBI Taxonomy" id="298654"/>
    <lineage>
        <taxon>Bacteria</taxon>
        <taxon>Bacillati</taxon>
        <taxon>Actinomycetota</taxon>
        <taxon>Actinomycetes</taxon>
        <taxon>Frankiales</taxon>
        <taxon>Frankiaceae</taxon>
        <taxon>Pseudofrankia</taxon>
    </lineage>
</organism>
<feature type="region of interest" description="Disordered" evidence="1">
    <location>
        <begin position="86"/>
        <end position="116"/>
    </location>
</feature>
<feature type="domain" description="TIR" evidence="2">
    <location>
        <begin position="184"/>
        <end position="295"/>
    </location>
</feature>
<reference evidence="4 5" key="1">
    <citation type="submission" date="2010-10" db="EMBL/GenBank/DDBJ databases">
        <title>Complete sequence of Frankia sp. EuI1c.</title>
        <authorList>
            <consortium name="US DOE Joint Genome Institute"/>
            <person name="Lucas S."/>
            <person name="Copeland A."/>
            <person name="Lapidus A."/>
            <person name="Cheng J.-F."/>
            <person name="Bruce D."/>
            <person name="Goodwin L."/>
            <person name="Pitluck S."/>
            <person name="Chertkov O."/>
            <person name="Detter J.C."/>
            <person name="Han C."/>
            <person name="Tapia R."/>
            <person name="Land M."/>
            <person name="Hauser L."/>
            <person name="Jeffries C."/>
            <person name="Kyrpides N."/>
            <person name="Ivanova N."/>
            <person name="Mikhailova N."/>
            <person name="Beauchemin N."/>
            <person name="Sen A."/>
            <person name="Sur S.A."/>
            <person name="Gtari M."/>
            <person name="Wall L."/>
            <person name="Tisa L."/>
            <person name="Woyke T."/>
        </authorList>
    </citation>
    <scope>NUCLEOTIDE SEQUENCE [LARGE SCALE GENOMIC DNA]</scope>
    <source>
        <strain evidence="5">DSM 45817 / CECT 9037 / EuI1c</strain>
    </source>
</reference>
<proteinExistence type="predicted"/>
<accession>E3JB73</accession>
<dbReference type="OrthoDB" id="3218445at2"/>
<dbReference type="Pfam" id="PF13676">
    <property type="entry name" value="TIR_2"/>
    <property type="match status" value="1"/>
</dbReference>
<dbReference type="HOGENOM" id="CLU_859843_0_0_11"/>
<dbReference type="Pfam" id="PF19955">
    <property type="entry name" value="EAD1"/>
    <property type="match status" value="1"/>
</dbReference>
<dbReference type="STRING" id="298654.FraEuI1c_0521"/>
<dbReference type="eggNOG" id="ENOG502ZH41">
    <property type="taxonomic scope" value="Bacteria"/>
</dbReference>
<dbReference type="InParanoid" id="E3JB73"/>
<evidence type="ECO:0000259" key="3">
    <source>
        <dbReference type="Pfam" id="PF19955"/>
    </source>
</evidence>
<dbReference type="KEGG" id="fri:FraEuI1c_0521"/>
<dbReference type="Proteomes" id="UP000002484">
    <property type="component" value="Chromosome"/>
</dbReference>
<evidence type="ECO:0000259" key="2">
    <source>
        <dbReference type="Pfam" id="PF13676"/>
    </source>
</evidence>
<keyword evidence="5" id="KW-1185">Reference proteome</keyword>
<feature type="compositionally biased region" description="Basic and acidic residues" evidence="1">
    <location>
        <begin position="154"/>
        <end position="167"/>
    </location>
</feature>
<evidence type="ECO:0000313" key="4">
    <source>
        <dbReference type="EMBL" id="ADP78603.1"/>
    </source>
</evidence>
<sequence>MTQQLSDLELRTLAEVYFDRWAGGELLKRAGLSPADQPQGAGIVLDFWRQVNASLGAGILADGRRRILAAAAADYPANEVFRRGLSDAATSGRPGGDPATPVSRGDLASEPDEAGGAGATLRAARMEFKVSGGNVNFGHQGRVVGSSAPVSSREGLDARARSQRHPDSGSPDRTAPDVLVLADAEDESWGQWVAWHLHADGYRVELDDWSQYLADQAGLLLADAVRATSLTILVRGHGDPVWSASYFQLAGFQELAVKKRGRIVGVRVSAHAADVVPMDGVTFVDLVGLGENESAARLTAAVRRLLTGWEPTAVKPAFPGDGP</sequence>
<name>E3JB73_PSEI1</name>
<dbReference type="AlphaFoldDB" id="E3JB73"/>
<dbReference type="InterPro" id="IPR000157">
    <property type="entry name" value="TIR_dom"/>
</dbReference>
<dbReference type="InterPro" id="IPR045430">
    <property type="entry name" value="EAD1"/>
</dbReference>
<evidence type="ECO:0008006" key="6">
    <source>
        <dbReference type="Google" id="ProtNLM"/>
    </source>
</evidence>
<feature type="domain" description="Effector-associated" evidence="3">
    <location>
        <begin position="4"/>
        <end position="84"/>
    </location>
</feature>
<gene>
    <name evidence="4" type="ordered locus">FraEuI1c_0521</name>
</gene>
<protein>
    <recommendedName>
        <fullName evidence="6">TIR domain-containing protein</fullName>
    </recommendedName>
</protein>
<evidence type="ECO:0000256" key="1">
    <source>
        <dbReference type="SAM" id="MobiDB-lite"/>
    </source>
</evidence>
<evidence type="ECO:0000313" key="5">
    <source>
        <dbReference type="Proteomes" id="UP000002484"/>
    </source>
</evidence>
<dbReference type="EMBL" id="CP002299">
    <property type="protein sequence ID" value="ADP78603.1"/>
    <property type="molecule type" value="Genomic_DNA"/>
</dbReference>